<evidence type="ECO:0000313" key="2">
    <source>
        <dbReference type="EMBL" id="CAJ1948106.1"/>
    </source>
</evidence>
<feature type="compositionally biased region" description="Polar residues" evidence="1">
    <location>
        <begin position="50"/>
        <end position="60"/>
    </location>
</feature>
<accession>A0AA86S975</accession>
<dbReference type="Proteomes" id="UP001189624">
    <property type="component" value="Chromosome 4"/>
</dbReference>
<proteinExistence type="predicted"/>
<dbReference type="PANTHER" id="PTHR36019:SF7">
    <property type="match status" value="1"/>
</dbReference>
<protein>
    <submittedName>
        <fullName evidence="2">Uncharacterized protein</fullName>
    </submittedName>
</protein>
<dbReference type="EMBL" id="OY731401">
    <property type="protein sequence ID" value="CAJ1948106.1"/>
    <property type="molecule type" value="Genomic_DNA"/>
</dbReference>
<dbReference type="Gramene" id="rna-AYBTSS11_LOCUS13010">
    <property type="protein sequence ID" value="CAJ1948106.1"/>
    <property type="gene ID" value="gene-AYBTSS11_LOCUS13010"/>
</dbReference>
<organism evidence="2 3">
    <name type="scientific">Sphenostylis stenocarpa</name>
    <dbReference type="NCBI Taxonomy" id="92480"/>
    <lineage>
        <taxon>Eukaryota</taxon>
        <taxon>Viridiplantae</taxon>
        <taxon>Streptophyta</taxon>
        <taxon>Embryophyta</taxon>
        <taxon>Tracheophyta</taxon>
        <taxon>Spermatophyta</taxon>
        <taxon>Magnoliopsida</taxon>
        <taxon>eudicotyledons</taxon>
        <taxon>Gunneridae</taxon>
        <taxon>Pentapetalae</taxon>
        <taxon>rosids</taxon>
        <taxon>fabids</taxon>
        <taxon>Fabales</taxon>
        <taxon>Fabaceae</taxon>
        <taxon>Papilionoideae</taxon>
        <taxon>50 kb inversion clade</taxon>
        <taxon>NPAAA clade</taxon>
        <taxon>indigoferoid/millettioid clade</taxon>
        <taxon>Phaseoleae</taxon>
        <taxon>Sphenostylis</taxon>
    </lineage>
</organism>
<name>A0AA86S975_9FABA</name>
<dbReference type="AlphaFoldDB" id="A0AA86S975"/>
<keyword evidence="3" id="KW-1185">Reference proteome</keyword>
<gene>
    <name evidence="2" type="ORF">AYBTSS11_LOCUS13010</name>
</gene>
<dbReference type="PANTHER" id="PTHR36019">
    <property type="entry name" value="PLANT/PROTEIN"/>
    <property type="match status" value="1"/>
</dbReference>
<evidence type="ECO:0000256" key="1">
    <source>
        <dbReference type="SAM" id="MobiDB-lite"/>
    </source>
</evidence>
<evidence type="ECO:0000313" key="3">
    <source>
        <dbReference type="Proteomes" id="UP001189624"/>
    </source>
</evidence>
<sequence length="121" mass="13533">MSLNCLTCGNILQRVKSGRSDACLPLPEESIKPCYNNENNNNNRKVSKAPNRSWSGNMTPPQFEPSGPLAKVKTAHHRRTTSEGGLGPRLVRSSGMRRDWSFEDLADENQDKGQQPQIVQR</sequence>
<feature type="compositionally biased region" description="Polar residues" evidence="1">
    <location>
        <begin position="112"/>
        <end position="121"/>
    </location>
</feature>
<feature type="region of interest" description="Disordered" evidence="1">
    <location>
        <begin position="29"/>
        <end position="121"/>
    </location>
</feature>
<reference evidence="2" key="1">
    <citation type="submission" date="2023-10" db="EMBL/GenBank/DDBJ databases">
        <authorList>
            <person name="Domelevo Entfellner J.-B."/>
        </authorList>
    </citation>
    <scope>NUCLEOTIDE SEQUENCE</scope>
</reference>